<evidence type="ECO:0000313" key="3">
    <source>
        <dbReference type="EMBL" id="HIQ78931.1"/>
    </source>
</evidence>
<comment type="similarity">
    <text evidence="2">Belongs to the UPF0291 family.</text>
</comment>
<dbReference type="Proteomes" id="UP000824262">
    <property type="component" value="Unassembled WGS sequence"/>
</dbReference>
<dbReference type="AlphaFoldDB" id="A0A9D0ZGA8"/>
<evidence type="ECO:0000313" key="4">
    <source>
        <dbReference type="Proteomes" id="UP000824262"/>
    </source>
</evidence>
<proteinExistence type="inferred from homology"/>
<dbReference type="InterPro" id="IPR009242">
    <property type="entry name" value="DUF896"/>
</dbReference>
<dbReference type="SUPFAM" id="SSF158221">
    <property type="entry name" value="YnzC-like"/>
    <property type="match status" value="1"/>
</dbReference>
<dbReference type="Pfam" id="PF05979">
    <property type="entry name" value="DUF896"/>
    <property type="match status" value="1"/>
</dbReference>
<dbReference type="PANTHER" id="PTHR37300">
    <property type="entry name" value="UPF0291 PROTEIN CBO2609/CLC_2481"/>
    <property type="match status" value="1"/>
</dbReference>
<dbReference type="Gene3D" id="1.10.287.540">
    <property type="entry name" value="Helix hairpin bin"/>
    <property type="match status" value="1"/>
</dbReference>
<reference evidence="3" key="2">
    <citation type="journal article" date="2021" name="PeerJ">
        <title>Extensive microbial diversity within the chicken gut microbiome revealed by metagenomics and culture.</title>
        <authorList>
            <person name="Gilroy R."/>
            <person name="Ravi A."/>
            <person name="Getino M."/>
            <person name="Pursley I."/>
            <person name="Horton D.L."/>
            <person name="Alikhan N.F."/>
            <person name="Baker D."/>
            <person name="Gharbi K."/>
            <person name="Hall N."/>
            <person name="Watson M."/>
            <person name="Adriaenssens E.M."/>
            <person name="Foster-Nyarko E."/>
            <person name="Jarju S."/>
            <person name="Secka A."/>
            <person name="Antonio M."/>
            <person name="Oren A."/>
            <person name="Chaudhuri R.R."/>
            <person name="La Ragione R."/>
            <person name="Hildebrand F."/>
            <person name="Pallen M.J."/>
        </authorList>
    </citation>
    <scope>NUCLEOTIDE SEQUENCE</scope>
    <source>
        <strain evidence="3">ChiBcolR7-354</strain>
    </source>
</reference>
<dbReference type="HAMAP" id="MF_01103">
    <property type="entry name" value="UPF0291"/>
    <property type="match status" value="1"/>
</dbReference>
<dbReference type="PANTHER" id="PTHR37300:SF1">
    <property type="entry name" value="UPF0291 PROTEIN YNZC"/>
    <property type="match status" value="1"/>
</dbReference>
<organism evidence="3 4">
    <name type="scientific">Candidatus Scatomorpha intestinavium</name>
    <dbReference type="NCBI Taxonomy" id="2840922"/>
    <lineage>
        <taxon>Bacteria</taxon>
        <taxon>Bacillati</taxon>
        <taxon>Bacillota</taxon>
        <taxon>Clostridia</taxon>
        <taxon>Eubacteriales</taxon>
        <taxon>Candidatus Scatomorpha</taxon>
    </lineage>
</organism>
<evidence type="ECO:0000256" key="2">
    <source>
        <dbReference type="HAMAP-Rule" id="MF_01103"/>
    </source>
</evidence>
<accession>A0A9D0ZGA8</accession>
<dbReference type="GO" id="GO:0005737">
    <property type="term" value="C:cytoplasm"/>
    <property type="evidence" value="ECO:0007669"/>
    <property type="project" value="UniProtKB-SubCell"/>
</dbReference>
<comment type="caution">
    <text evidence="3">The sequence shown here is derived from an EMBL/GenBank/DDBJ whole genome shotgun (WGS) entry which is preliminary data.</text>
</comment>
<evidence type="ECO:0000256" key="1">
    <source>
        <dbReference type="ARBA" id="ARBA00022490"/>
    </source>
</evidence>
<sequence>MTDEKKARISDLTRISRERELTEEEKAERAALREEYLAEWRLGARQVLENTYIVDEKGNKRKLKEK</sequence>
<dbReference type="EMBL" id="DVGA01000066">
    <property type="protein sequence ID" value="HIQ78931.1"/>
    <property type="molecule type" value="Genomic_DNA"/>
</dbReference>
<keyword evidence="1 2" id="KW-0963">Cytoplasm</keyword>
<comment type="subcellular location">
    <subcellularLocation>
        <location evidence="2">Cytoplasm</location>
    </subcellularLocation>
</comment>
<reference evidence="3" key="1">
    <citation type="submission" date="2020-10" db="EMBL/GenBank/DDBJ databases">
        <authorList>
            <person name="Gilroy R."/>
        </authorList>
    </citation>
    <scope>NUCLEOTIDE SEQUENCE</scope>
    <source>
        <strain evidence="3">ChiBcolR7-354</strain>
    </source>
</reference>
<name>A0A9D0ZGA8_9FIRM</name>
<protein>
    <recommendedName>
        <fullName evidence="2">UPF0291 protein IAB77_06690</fullName>
    </recommendedName>
</protein>
<gene>
    <name evidence="3" type="ORF">IAB77_06690</name>
</gene>